<keyword evidence="3" id="KW-1185">Reference proteome</keyword>
<dbReference type="Pfam" id="PF13333">
    <property type="entry name" value="rve_2"/>
    <property type="match status" value="1"/>
</dbReference>
<evidence type="ECO:0000259" key="1">
    <source>
        <dbReference type="PROSITE" id="PS50994"/>
    </source>
</evidence>
<protein>
    <submittedName>
        <fullName evidence="2">IS3 family transposase</fullName>
    </submittedName>
</protein>
<feature type="domain" description="Integrase catalytic" evidence="1">
    <location>
        <begin position="135"/>
        <end position="297"/>
    </location>
</feature>
<organism evidence="2 3">
    <name type="scientific">Hyunsoonleella rubra</name>
    <dbReference type="NCBI Taxonomy" id="1737062"/>
    <lineage>
        <taxon>Bacteria</taxon>
        <taxon>Pseudomonadati</taxon>
        <taxon>Bacteroidota</taxon>
        <taxon>Flavobacteriia</taxon>
        <taxon>Flavobacteriales</taxon>
        <taxon>Flavobacteriaceae</taxon>
    </lineage>
</organism>
<dbReference type="PANTHER" id="PTHR46889">
    <property type="entry name" value="TRANSPOSASE INSF FOR INSERTION SEQUENCE IS3B-RELATED"/>
    <property type="match status" value="1"/>
</dbReference>
<dbReference type="InterPro" id="IPR012337">
    <property type="entry name" value="RNaseH-like_sf"/>
</dbReference>
<sequence length="297" mass="34686">MRGRTKKKAKYRTLAITKERTKGCASLTTVCKCFGLKRDAYYKHKGRADKRLKIEQQILEIVHKRRRSLPREGVRKLIKSLDDQFAKANIKVGRDTLFNILRKHNMLIHRKKYSSRTTNSLHRFYKYRNIIKDVDVTRPNQVWVSDITYIRTIKGFCYLALITDMHSRKIVGYDISNSLELKGCERALNKALYQAGDTTGLIHHSDRGIQYCSNVYTQILKRNNIGISMTEENHCYENAMAERVNGILKDEFYLDQTFDSPTHAKRATKNAINLYNEVRLHLSLNYKTPNMVYLKTA</sequence>
<evidence type="ECO:0000313" key="3">
    <source>
        <dbReference type="Proteomes" id="UP001597476"/>
    </source>
</evidence>
<dbReference type="PANTHER" id="PTHR46889:SF5">
    <property type="entry name" value="INTEGRASE PROTEIN"/>
    <property type="match status" value="1"/>
</dbReference>
<dbReference type="NCBIfam" id="NF033516">
    <property type="entry name" value="transpos_IS3"/>
    <property type="match status" value="1"/>
</dbReference>
<dbReference type="InterPro" id="IPR036397">
    <property type="entry name" value="RNaseH_sf"/>
</dbReference>
<dbReference type="Gene3D" id="3.30.420.10">
    <property type="entry name" value="Ribonuclease H-like superfamily/Ribonuclease H"/>
    <property type="match status" value="1"/>
</dbReference>
<dbReference type="RefSeq" id="WP_380291757.1">
    <property type="nucleotide sequence ID" value="NZ_JBHULY010000021.1"/>
</dbReference>
<evidence type="ECO:0000313" key="2">
    <source>
        <dbReference type="EMBL" id="MFD2726629.1"/>
    </source>
</evidence>
<gene>
    <name evidence="2" type="ORF">ACFSR8_10425</name>
</gene>
<dbReference type="InterPro" id="IPR050900">
    <property type="entry name" value="Transposase_IS3/IS150/IS904"/>
</dbReference>
<dbReference type="EMBL" id="JBHULY010000021">
    <property type="protein sequence ID" value="MFD2726629.1"/>
    <property type="molecule type" value="Genomic_DNA"/>
</dbReference>
<dbReference type="InterPro" id="IPR048020">
    <property type="entry name" value="Transpos_IS3"/>
</dbReference>
<dbReference type="PROSITE" id="PS50994">
    <property type="entry name" value="INTEGRASE"/>
    <property type="match status" value="1"/>
</dbReference>
<accession>A0ABW5TCP3</accession>
<name>A0ABW5TCP3_9FLAO</name>
<dbReference type="Proteomes" id="UP001597476">
    <property type="component" value="Unassembled WGS sequence"/>
</dbReference>
<dbReference type="Pfam" id="PF00665">
    <property type="entry name" value="rve"/>
    <property type="match status" value="1"/>
</dbReference>
<dbReference type="InterPro" id="IPR001584">
    <property type="entry name" value="Integrase_cat-core"/>
</dbReference>
<reference evidence="3" key="1">
    <citation type="journal article" date="2019" name="Int. J. Syst. Evol. Microbiol.">
        <title>The Global Catalogue of Microorganisms (GCM) 10K type strain sequencing project: providing services to taxonomists for standard genome sequencing and annotation.</title>
        <authorList>
            <consortium name="The Broad Institute Genomics Platform"/>
            <consortium name="The Broad Institute Genome Sequencing Center for Infectious Disease"/>
            <person name="Wu L."/>
            <person name="Ma J."/>
        </authorList>
    </citation>
    <scope>NUCLEOTIDE SEQUENCE [LARGE SCALE GENOMIC DNA]</scope>
    <source>
        <strain evidence="3">KCTC 42398</strain>
    </source>
</reference>
<comment type="caution">
    <text evidence="2">The sequence shown here is derived from an EMBL/GenBank/DDBJ whole genome shotgun (WGS) entry which is preliminary data.</text>
</comment>
<dbReference type="SUPFAM" id="SSF53098">
    <property type="entry name" value="Ribonuclease H-like"/>
    <property type="match status" value="1"/>
</dbReference>
<proteinExistence type="predicted"/>